<evidence type="ECO:0000313" key="4">
    <source>
        <dbReference type="Proteomes" id="UP001597260"/>
    </source>
</evidence>
<evidence type="ECO:0000256" key="1">
    <source>
        <dbReference type="SAM" id="MobiDB-lite"/>
    </source>
</evidence>
<dbReference type="InterPro" id="IPR011330">
    <property type="entry name" value="Glyco_hydro/deAcase_b/a-brl"/>
</dbReference>
<gene>
    <name evidence="3" type="ORF">ACFQ4H_24790</name>
</gene>
<name>A0ABW3YIF7_9ACTN</name>
<dbReference type="EC" id="3.-.-.-" evidence="3"/>
<protein>
    <submittedName>
        <fullName evidence="3">Polysaccharide deacetylase family protein</fullName>
        <ecNumber evidence="3">3.-.-.-</ecNumber>
    </submittedName>
</protein>
<evidence type="ECO:0000313" key="3">
    <source>
        <dbReference type="EMBL" id="MFD1324307.1"/>
    </source>
</evidence>
<dbReference type="Proteomes" id="UP001597260">
    <property type="component" value="Unassembled WGS sequence"/>
</dbReference>
<dbReference type="EMBL" id="JBHTMP010000046">
    <property type="protein sequence ID" value="MFD1324307.1"/>
    <property type="molecule type" value="Genomic_DNA"/>
</dbReference>
<dbReference type="PROSITE" id="PS51677">
    <property type="entry name" value="NODB"/>
    <property type="match status" value="1"/>
</dbReference>
<keyword evidence="3" id="KW-0378">Hydrolase</keyword>
<evidence type="ECO:0000259" key="2">
    <source>
        <dbReference type="PROSITE" id="PS51677"/>
    </source>
</evidence>
<keyword evidence="4" id="KW-1185">Reference proteome</keyword>
<feature type="region of interest" description="Disordered" evidence="1">
    <location>
        <begin position="14"/>
        <end position="81"/>
    </location>
</feature>
<sequence length="276" mass="29499">MCSILAGAFALGLSHNPTRRDPARQAAASTPTDPAQAVAADHPPSTATDTPPEPSPTPSPDEPTYPPLPPEEGGPFGSRMTTGSREVALTFDDGPDPRYTPQALALLREYDVKATFCLVGTNVTQYPELVREIVEDGHTLCNHSWSHDIGLGARAESTIWTDLYLTNEAIRDAVPGARIAYYRQPGGNWTSSVVAVARDLGMTPLHWTVDPQDWTLPGAGSIAATVTADTLPGDIVLLHDAGGNREGTVQALRTILPNLARRFYLDALPTRSSEPS</sequence>
<dbReference type="PANTHER" id="PTHR10587">
    <property type="entry name" value="GLYCOSYL TRANSFERASE-RELATED"/>
    <property type="match status" value="1"/>
</dbReference>
<dbReference type="InterPro" id="IPR002509">
    <property type="entry name" value="NODB_dom"/>
</dbReference>
<dbReference type="PANTHER" id="PTHR10587:SF137">
    <property type="entry name" value="4-DEOXY-4-FORMAMIDO-L-ARABINOSE-PHOSPHOUNDECAPRENOL DEFORMYLASE ARND-RELATED"/>
    <property type="match status" value="1"/>
</dbReference>
<feature type="domain" description="NodB homology" evidence="2">
    <location>
        <begin position="85"/>
        <end position="267"/>
    </location>
</feature>
<comment type="caution">
    <text evidence="3">The sequence shown here is derived from an EMBL/GenBank/DDBJ whole genome shotgun (WGS) entry which is preliminary data.</text>
</comment>
<proteinExistence type="predicted"/>
<dbReference type="Pfam" id="PF01522">
    <property type="entry name" value="Polysacc_deac_1"/>
    <property type="match status" value="1"/>
</dbReference>
<dbReference type="RefSeq" id="WP_377574876.1">
    <property type="nucleotide sequence ID" value="NZ_JBHTMP010000046.1"/>
</dbReference>
<dbReference type="InterPro" id="IPR050248">
    <property type="entry name" value="Polysacc_deacetylase_ArnD"/>
</dbReference>
<dbReference type="GO" id="GO:0016787">
    <property type="term" value="F:hydrolase activity"/>
    <property type="evidence" value="ECO:0007669"/>
    <property type="project" value="UniProtKB-KW"/>
</dbReference>
<organism evidence="3 4">
    <name type="scientific">Micromonospora sonneratiae</name>
    <dbReference type="NCBI Taxonomy" id="1184706"/>
    <lineage>
        <taxon>Bacteria</taxon>
        <taxon>Bacillati</taxon>
        <taxon>Actinomycetota</taxon>
        <taxon>Actinomycetes</taxon>
        <taxon>Micromonosporales</taxon>
        <taxon>Micromonosporaceae</taxon>
        <taxon>Micromonospora</taxon>
    </lineage>
</organism>
<dbReference type="Gene3D" id="3.20.20.370">
    <property type="entry name" value="Glycoside hydrolase/deacetylase"/>
    <property type="match status" value="1"/>
</dbReference>
<dbReference type="SUPFAM" id="SSF88713">
    <property type="entry name" value="Glycoside hydrolase/deacetylase"/>
    <property type="match status" value="1"/>
</dbReference>
<dbReference type="CDD" id="cd10917">
    <property type="entry name" value="CE4_NodB_like_6s_7s"/>
    <property type="match status" value="1"/>
</dbReference>
<reference evidence="4" key="1">
    <citation type="journal article" date="2019" name="Int. J. Syst. Evol. Microbiol.">
        <title>The Global Catalogue of Microorganisms (GCM) 10K type strain sequencing project: providing services to taxonomists for standard genome sequencing and annotation.</title>
        <authorList>
            <consortium name="The Broad Institute Genomics Platform"/>
            <consortium name="The Broad Institute Genome Sequencing Center for Infectious Disease"/>
            <person name="Wu L."/>
            <person name="Ma J."/>
        </authorList>
    </citation>
    <scope>NUCLEOTIDE SEQUENCE [LARGE SCALE GENOMIC DNA]</scope>
    <source>
        <strain evidence="4">JCM 31037</strain>
    </source>
</reference>
<feature type="compositionally biased region" description="Pro residues" evidence="1">
    <location>
        <begin position="51"/>
        <end position="72"/>
    </location>
</feature>
<accession>A0ABW3YIF7</accession>